<keyword evidence="6 11" id="KW-0406">Ion transport</keyword>
<evidence type="ECO:0000256" key="9">
    <source>
        <dbReference type="ARBA" id="ARBA00035120"/>
    </source>
</evidence>
<keyword evidence="7 11" id="KW-0472">Membrane</keyword>
<feature type="transmembrane region" description="Helical" evidence="11">
    <location>
        <begin position="176"/>
        <end position="199"/>
    </location>
</feature>
<keyword evidence="11" id="KW-0813">Transport</keyword>
<evidence type="ECO:0000256" key="11">
    <source>
        <dbReference type="HAMAP-Rule" id="MF_00454"/>
    </source>
</evidence>
<dbReference type="AlphaFoldDB" id="A0A9W6FWJ7"/>
<keyword evidence="5 11" id="KW-1133">Transmembrane helix</keyword>
<evidence type="ECO:0000256" key="8">
    <source>
        <dbReference type="ARBA" id="ARBA00023303"/>
    </source>
</evidence>
<evidence type="ECO:0000256" key="6">
    <source>
        <dbReference type="ARBA" id="ARBA00023065"/>
    </source>
</evidence>
<comment type="similarity">
    <text evidence="9 11">Belongs to the fluoride channel Fluc/FEX (TC 1.A.43) family.</text>
</comment>
<comment type="function">
    <text evidence="11">Fluoride-specific ion channel. Important for reducing fluoride concentration in the cell, thus reducing its toxicity.</text>
</comment>
<organism evidence="12 13">
    <name type="scientific">Desulforhabdus amnigena</name>
    <dbReference type="NCBI Taxonomy" id="40218"/>
    <lineage>
        <taxon>Bacteria</taxon>
        <taxon>Pseudomonadati</taxon>
        <taxon>Thermodesulfobacteriota</taxon>
        <taxon>Syntrophobacteria</taxon>
        <taxon>Syntrophobacterales</taxon>
        <taxon>Syntrophobacteraceae</taxon>
        <taxon>Desulforhabdus</taxon>
    </lineage>
</organism>
<keyword evidence="2 11" id="KW-1003">Cell membrane</keyword>
<name>A0A9W6FWJ7_9BACT</name>
<dbReference type="GO" id="GO:0062054">
    <property type="term" value="F:fluoride channel activity"/>
    <property type="evidence" value="ECO:0007669"/>
    <property type="project" value="UniProtKB-UniRule"/>
</dbReference>
<keyword evidence="8 11" id="KW-0407">Ion channel</keyword>
<keyword evidence="11" id="KW-0479">Metal-binding</keyword>
<feature type="binding site" evidence="11">
    <location>
        <position position="157"/>
    </location>
    <ligand>
        <name>Na(+)</name>
        <dbReference type="ChEBI" id="CHEBI:29101"/>
        <note>structural</note>
    </ligand>
</feature>
<reference evidence="12" key="1">
    <citation type="submission" date="2022-12" db="EMBL/GenBank/DDBJ databases">
        <title>Reference genome sequencing for broad-spectrum identification of bacterial and archaeal isolates by mass spectrometry.</title>
        <authorList>
            <person name="Sekiguchi Y."/>
            <person name="Tourlousse D.M."/>
        </authorList>
    </citation>
    <scope>NUCLEOTIDE SEQUENCE</scope>
    <source>
        <strain evidence="12">ASRB1</strain>
    </source>
</reference>
<protein>
    <recommendedName>
        <fullName evidence="11">Fluoride-specific ion channel FluC</fullName>
    </recommendedName>
</protein>
<feature type="transmembrane region" description="Helical" evidence="11">
    <location>
        <begin position="111"/>
        <end position="132"/>
    </location>
</feature>
<dbReference type="GO" id="GO:0005886">
    <property type="term" value="C:plasma membrane"/>
    <property type="evidence" value="ECO:0007669"/>
    <property type="project" value="UniProtKB-SubCell"/>
</dbReference>
<feature type="binding site" evidence="11">
    <location>
        <position position="154"/>
    </location>
    <ligand>
        <name>Na(+)</name>
        <dbReference type="ChEBI" id="CHEBI:29101"/>
        <note>structural</note>
    </ligand>
</feature>
<dbReference type="GO" id="GO:0140114">
    <property type="term" value="P:cellular detoxification of fluoride"/>
    <property type="evidence" value="ECO:0007669"/>
    <property type="project" value="UniProtKB-UniRule"/>
</dbReference>
<comment type="subcellular location">
    <subcellularLocation>
        <location evidence="1 11">Cell membrane</location>
        <topology evidence="1 11">Multi-pass membrane protein</topology>
    </subcellularLocation>
</comment>
<keyword evidence="13" id="KW-1185">Reference proteome</keyword>
<evidence type="ECO:0000256" key="3">
    <source>
        <dbReference type="ARBA" id="ARBA00022519"/>
    </source>
</evidence>
<evidence type="ECO:0000256" key="7">
    <source>
        <dbReference type="ARBA" id="ARBA00023136"/>
    </source>
</evidence>
<dbReference type="HAMAP" id="MF_00454">
    <property type="entry name" value="FluC"/>
    <property type="match status" value="1"/>
</dbReference>
<keyword evidence="11" id="KW-0915">Sodium</keyword>
<dbReference type="Proteomes" id="UP001144372">
    <property type="component" value="Unassembled WGS sequence"/>
</dbReference>
<dbReference type="EMBL" id="BSDR01000001">
    <property type="protein sequence ID" value="GLI36159.1"/>
    <property type="molecule type" value="Genomic_DNA"/>
</dbReference>
<evidence type="ECO:0000256" key="10">
    <source>
        <dbReference type="ARBA" id="ARBA00035585"/>
    </source>
</evidence>
<accession>A0A9W6FWJ7</accession>
<keyword evidence="3" id="KW-0997">Cell inner membrane</keyword>
<keyword evidence="4 11" id="KW-0812">Transmembrane</keyword>
<evidence type="ECO:0000256" key="4">
    <source>
        <dbReference type="ARBA" id="ARBA00022692"/>
    </source>
</evidence>
<dbReference type="GO" id="GO:0046872">
    <property type="term" value="F:metal ion binding"/>
    <property type="evidence" value="ECO:0007669"/>
    <property type="project" value="UniProtKB-KW"/>
</dbReference>
<gene>
    <name evidence="11" type="primary">fluC</name>
    <name evidence="11" type="synonym">crcB</name>
    <name evidence="12" type="ORF">DAMNIGENAA_35920</name>
</gene>
<proteinExistence type="inferred from homology"/>
<evidence type="ECO:0000313" key="12">
    <source>
        <dbReference type="EMBL" id="GLI36159.1"/>
    </source>
</evidence>
<dbReference type="Pfam" id="PF02537">
    <property type="entry name" value="CRCB"/>
    <property type="match status" value="1"/>
</dbReference>
<comment type="catalytic activity">
    <reaction evidence="10">
        <text>fluoride(in) = fluoride(out)</text>
        <dbReference type="Rhea" id="RHEA:76159"/>
        <dbReference type="ChEBI" id="CHEBI:17051"/>
    </reaction>
    <physiologicalReaction direction="left-to-right" evidence="10">
        <dbReference type="Rhea" id="RHEA:76160"/>
    </physiologicalReaction>
</comment>
<comment type="caution">
    <text evidence="12">The sequence shown here is derived from an EMBL/GenBank/DDBJ whole genome shotgun (WGS) entry which is preliminary data.</text>
</comment>
<feature type="transmembrane region" description="Helical" evidence="11">
    <location>
        <begin position="78"/>
        <end position="99"/>
    </location>
</feature>
<dbReference type="PANTHER" id="PTHR28259:SF1">
    <property type="entry name" value="FLUORIDE EXPORT PROTEIN 1-RELATED"/>
    <property type="match status" value="1"/>
</dbReference>
<evidence type="ECO:0000313" key="13">
    <source>
        <dbReference type="Proteomes" id="UP001144372"/>
    </source>
</evidence>
<evidence type="ECO:0000256" key="2">
    <source>
        <dbReference type="ARBA" id="ARBA00022475"/>
    </source>
</evidence>
<dbReference type="InterPro" id="IPR003691">
    <property type="entry name" value="FluC"/>
</dbReference>
<evidence type="ECO:0000256" key="5">
    <source>
        <dbReference type="ARBA" id="ARBA00022989"/>
    </source>
</evidence>
<sequence>MHPHLQKLLKSKIIIYRPEYLASLIKERFQFLGSDPVGRKLRKRKSSPSPKVRHVQNREYVQKWNFWRKLGFIRTDGWMMKIFFVMVGGSLGALSRYGVSLLAAKLFGSRFPFGTLIVNLSGCFLIGLSFTLADRGVSIMNPSLRLFFMTGFLGALTTFSTFALETVNSMRAETYLVTAANFLSNNLIGTALVFLGMWVGRLR</sequence>
<dbReference type="PANTHER" id="PTHR28259">
    <property type="entry name" value="FLUORIDE EXPORT PROTEIN 1-RELATED"/>
    <property type="match status" value="1"/>
</dbReference>
<dbReference type="NCBIfam" id="TIGR00494">
    <property type="entry name" value="crcB"/>
    <property type="match status" value="1"/>
</dbReference>
<comment type="activity regulation">
    <text evidence="11">Na(+) is not transported, but it plays an essential structural role and its presence is essential for fluoride channel function.</text>
</comment>
<evidence type="ECO:0000256" key="1">
    <source>
        <dbReference type="ARBA" id="ARBA00004651"/>
    </source>
</evidence>
<feature type="transmembrane region" description="Helical" evidence="11">
    <location>
        <begin position="144"/>
        <end position="164"/>
    </location>
</feature>